<dbReference type="PANTHER" id="PTHR46696">
    <property type="entry name" value="P450, PUTATIVE (EUROFUNG)-RELATED"/>
    <property type="match status" value="1"/>
</dbReference>
<dbReference type="InterPro" id="IPR001128">
    <property type="entry name" value="Cyt_P450"/>
</dbReference>
<keyword evidence="2" id="KW-0408">Iron</keyword>
<proteinExistence type="inferred from homology"/>
<sequence length="382" mass="42140">MEFDPLDPDVLDDPHARYADLRRTCPVAHSDRWNGFWALFRYDDVRRVAADPRTFTTTVQNVVPKVAFTGRRPPLHFDPPEHTPYRRALDPLLTAARAAVFEPAVRVRARELLDDLVTGEPVDIAAGYAAQLPVFTFARFLNVDAAAMDTIRRAWLVYNRALQDADDATVKEQSLVLYGIARDLVDERRARPLPDDPASALLAADLPDAYVVGTVRQVMVTGMVAPTVTLSSAIGHLAGDPALQDRLRAGPELLPAAIEELLRLYSPYRGFARTPRHDVEVGGRTIRAGEPVAMVFTSANRDEAVFPAPDEFRLGRPTRHLAFGLGPHRCAGAELARMQLRVGLGELLARTRSITPAGPPEMTRWPEYGPVGLPVRLDTVIA</sequence>
<dbReference type="PROSITE" id="PS00086">
    <property type="entry name" value="CYTOCHROME_P450"/>
    <property type="match status" value="1"/>
</dbReference>
<keyword evidence="2" id="KW-0503">Monooxygenase</keyword>
<dbReference type="PRINTS" id="PR00359">
    <property type="entry name" value="BP450"/>
</dbReference>
<dbReference type="GO" id="GO:0020037">
    <property type="term" value="F:heme binding"/>
    <property type="evidence" value="ECO:0007669"/>
    <property type="project" value="InterPro"/>
</dbReference>
<dbReference type="GO" id="GO:0016705">
    <property type="term" value="F:oxidoreductase activity, acting on paired donors, with incorporation or reduction of molecular oxygen"/>
    <property type="evidence" value="ECO:0007669"/>
    <property type="project" value="InterPro"/>
</dbReference>
<comment type="similarity">
    <text evidence="1 2">Belongs to the cytochrome P450 family.</text>
</comment>
<dbReference type="InterPro" id="IPR017972">
    <property type="entry name" value="Cyt_P450_CS"/>
</dbReference>
<dbReference type="InterPro" id="IPR036396">
    <property type="entry name" value="Cyt_P450_sf"/>
</dbReference>
<dbReference type="GO" id="GO:0005506">
    <property type="term" value="F:iron ion binding"/>
    <property type="evidence" value="ECO:0007669"/>
    <property type="project" value="InterPro"/>
</dbReference>
<organism evidence="3 4">
    <name type="scientific">Virgisporangium ochraceum</name>
    <dbReference type="NCBI Taxonomy" id="65505"/>
    <lineage>
        <taxon>Bacteria</taxon>
        <taxon>Bacillati</taxon>
        <taxon>Actinomycetota</taxon>
        <taxon>Actinomycetes</taxon>
        <taxon>Micromonosporales</taxon>
        <taxon>Micromonosporaceae</taxon>
        <taxon>Virgisporangium</taxon>
    </lineage>
</organism>
<dbReference type="Gene3D" id="1.10.630.10">
    <property type="entry name" value="Cytochrome P450"/>
    <property type="match status" value="1"/>
</dbReference>
<dbReference type="Proteomes" id="UP000635606">
    <property type="component" value="Unassembled WGS sequence"/>
</dbReference>
<accession>A0A8J4EFS7</accession>
<keyword evidence="2" id="KW-0349">Heme</keyword>
<comment type="caution">
    <text evidence="3">The sequence shown here is derived from an EMBL/GenBank/DDBJ whole genome shotgun (WGS) entry which is preliminary data.</text>
</comment>
<dbReference type="PANTHER" id="PTHR46696:SF6">
    <property type="entry name" value="P450, PUTATIVE (EUROFUNG)-RELATED"/>
    <property type="match status" value="1"/>
</dbReference>
<dbReference type="SUPFAM" id="SSF48264">
    <property type="entry name" value="Cytochrome P450"/>
    <property type="match status" value="1"/>
</dbReference>
<protein>
    <submittedName>
        <fullName evidence="3">Cytochrome P450</fullName>
    </submittedName>
</protein>
<evidence type="ECO:0000256" key="1">
    <source>
        <dbReference type="ARBA" id="ARBA00010617"/>
    </source>
</evidence>
<reference evidence="3" key="1">
    <citation type="submission" date="2021-01" db="EMBL/GenBank/DDBJ databases">
        <title>Whole genome shotgun sequence of Virgisporangium ochraceum NBRC 16418.</title>
        <authorList>
            <person name="Komaki H."/>
            <person name="Tamura T."/>
        </authorList>
    </citation>
    <scope>NUCLEOTIDE SEQUENCE</scope>
    <source>
        <strain evidence="3">NBRC 16418</strain>
    </source>
</reference>
<dbReference type="Pfam" id="PF00067">
    <property type="entry name" value="p450"/>
    <property type="match status" value="1"/>
</dbReference>
<keyword evidence="2" id="KW-0479">Metal-binding</keyword>
<dbReference type="RefSeq" id="WP_203932791.1">
    <property type="nucleotide sequence ID" value="NZ_BOPH01000108.1"/>
</dbReference>
<evidence type="ECO:0000256" key="2">
    <source>
        <dbReference type="RuleBase" id="RU000461"/>
    </source>
</evidence>
<name>A0A8J4EFS7_9ACTN</name>
<keyword evidence="4" id="KW-1185">Reference proteome</keyword>
<gene>
    <name evidence="3" type="ORF">Voc01_078750</name>
</gene>
<evidence type="ECO:0000313" key="3">
    <source>
        <dbReference type="EMBL" id="GIJ72958.1"/>
    </source>
</evidence>
<dbReference type="GO" id="GO:0004497">
    <property type="term" value="F:monooxygenase activity"/>
    <property type="evidence" value="ECO:0007669"/>
    <property type="project" value="UniProtKB-KW"/>
</dbReference>
<dbReference type="AlphaFoldDB" id="A0A8J4EFS7"/>
<dbReference type="EMBL" id="BOPH01000108">
    <property type="protein sequence ID" value="GIJ72958.1"/>
    <property type="molecule type" value="Genomic_DNA"/>
</dbReference>
<evidence type="ECO:0000313" key="4">
    <source>
        <dbReference type="Proteomes" id="UP000635606"/>
    </source>
</evidence>
<keyword evidence="2" id="KW-0560">Oxidoreductase</keyword>
<dbReference type="InterPro" id="IPR002397">
    <property type="entry name" value="Cyt_P450_B"/>
</dbReference>